<protein>
    <submittedName>
        <fullName evidence="1">Uncharacterized protein</fullName>
    </submittedName>
</protein>
<dbReference type="Proteomes" id="UP000790347">
    <property type="component" value="Unassembled WGS sequence"/>
</dbReference>
<proteinExistence type="predicted"/>
<accession>A0A922I4G6</accession>
<keyword evidence="2" id="KW-1185">Reference proteome</keyword>
<dbReference type="AlphaFoldDB" id="A0A922I4G6"/>
<evidence type="ECO:0000313" key="1">
    <source>
        <dbReference type="EMBL" id="KAH9521038.1"/>
    </source>
</evidence>
<gene>
    <name evidence="1" type="ORF">DERF_004717</name>
</gene>
<comment type="caution">
    <text evidence="1">The sequence shown here is derived from an EMBL/GenBank/DDBJ whole genome shotgun (WGS) entry which is preliminary data.</text>
</comment>
<reference evidence="1" key="2">
    <citation type="journal article" date="2022" name="Res Sq">
        <title>Comparative Genomics Reveals Insights into the Divergent Evolution of Astigmatic Mites and Household Pest Adaptations.</title>
        <authorList>
            <person name="Xiong Q."/>
            <person name="Wan A.T.-Y."/>
            <person name="Liu X.-Y."/>
            <person name="Fung C.S.-H."/>
            <person name="Xiao X."/>
            <person name="Malainual N."/>
            <person name="Hou J."/>
            <person name="Wang L."/>
            <person name="Wang M."/>
            <person name="Yang K."/>
            <person name="Cui Y."/>
            <person name="Leung E."/>
            <person name="Nong W."/>
            <person name="Shin S.-K."/>
            <person name="Au S."/>
            <person name="Jeong K.Y."/>
            <person name="Chew F.T."/>
            <person name="Hui J."/>
            <person name="Leung T.F."/>
            <person name="Tungtrongchitr A."/>
            <person name="Zhong N."/>
            <person name="Liu Z."/>
            <person name="Tsui S."/>
        </authorList>
    </citation>
    <scope>NUCLEOTIDE SEQUENCE</scope>
    <source>
        <strain evidence="1">Derf</strain>
        <tissue evidence="1">Whole organism</tissue>
    </source>
</reference>
<evidence type="ECO:0000313" key="2">
    <source>
        <dbReference type="Proteomes" id="UP000790347"/>
    </source>
</evidence>
<reference evidence="1" key="1">
    <citation type="submission" date="2013-05" db="EMBL/GenBank/DDBJ databases">
        <authorList>
            <person name="Yim A.K.Y."/>
            <person name="Chan T.F."/>
            <person name="Ji K.M."/>
            <person name="Liu X.Y."/>
            <person name="Zhou J.W."/>
            <person name="Li R.Q."/>
            <person name="Yang K.Y."/>
            <person name="Li J."/>
            <person name="Li M."/>
            <person name="Law P.T.W."/>
            <person name="Wu Y.L."/>
            <person name="Cai Z.L."/>
            <person name="Qin H."/>
            <person name="Bao Y."/>
            <person name="Leung R.K.K."/>
            <person name="Ng P.K.S."/>
            <person name="Zou J."/>
            <person name="Zhong X.J."/>
            <person name="Ran P.X."/>
            <person name="Zhong N.S."/>
            <person name="Liu Z.G."/>
            <person name="Tsui S.K.W."/>
        </authorList>
    </citation>
    <scope>NUCLEOTIDE SEQUENCE</scope>
    <source>
        <strain evidence="1">Derf</strain>
        <tissue evidence="1">Whole organism</tissue>
    </source>
</reference>
<sequence>MQRLKFQWQYGNNILMLDRYNQFSIQCHDCVSGGQFIVQDQLDDCHGAESHWWIGWRWMASSVKVSGVGV</sequence>
<dbReference type="EMBL" id="ASGP02000002">
    <property type="protein sequence ID" value="KAH9521038.1"/>
    <property type="molecule type" value="Genomic_DNA"/>
</dbReference>
<organism evidence="1 2">
    <name type="scientific">Dermatophagoides farinae</name>
    <name type="common">American house dust mite</name>
    <dbReference type="NCBI Taxonomy" id="6954"/>
    <lineage>
        <taxon>Eukaryota</taxon>
        <taxon>Metazoa</taxon>
        <taxon>Ecdysozoa</taxon>
        <taxon>Arthropoda</taxon>
        <taxon>Chelicerata</taxon>
        <taxon>Arachnida</taxon>
        <taxon>Acari</taxon>
        <taxon>Acariformes</taxon>
        <taxon>Sarcoptiformes</taxon>
        <taxon>Astigmata</taxon>
        <taxon>Psoroptidia</taxon>
        <taxon>Analgoidea</taxon>
        <taxon>Pyroglyphidae</taxon>
        <taxon>Dermatophagoidinae</taxon>
        <taxon>Dermatophagoides</taxon>
    </lineage>
</organism>
<name>A0A922I4G6_DERFA</name>